<evidence type="ECO:0000256" key="9">
    <source>
        <dbReference type="ARBA" id="ARBA00023098"/>
    </source>
</evidence>
<dbReference type="EC" id="2.7.1.107" evidence="13"/>
<keyword evidence="5" id="KW-0547">Nucleotide-binding</keyword>
<dbReference type="InterPro" id="IPR050187">
    <property type="entry name" value="Lipid_Phosphate_FormReg"/>
</dbReference>
<evidence type="ECO:0000256" key="10">
    <source>
        <dbReference type="ARBA" id="ARBA00023209"/>
    </source>
</evidence>
<feature type="domain" description="DAGKc" evidence="12">
    <location>
        <begin position="1"/>
        <end position="134"/>
    </location>
</feature>
<dbReference type="GO" id="GO:0004143">
    <property type="term" value="F:ATP-dependent diacylglycerol kinase activity"/>
    <property type="evidence" value="ECO:0007669"/>
    <property type="project" value="UniProtKB-EC"/>
</dbReference>
<comment type="caution">
    <text evidence="13">The sequence shown here is derived from an EMBL/GenBank/DDBJ whole genome shotgun (WGS) entry which is preliminary data.</text>
</comment>
<name>A0A644VR36_9ZZZZ</name>
<keyword evidence="2" id="KW-0444">Lipid biosynthesis</keyword>
<keyword evidence="6 13" id="KW-0418">Kinase</keyword>
<evidence type="ECO:0000313" key="13">
    <source>
        <dbReference type="EMBL" id="MPL93848.1"/>
    </source>
</evidence>
<dbReference type="Gene3D" id="2.60.200.40">
    <property type="match status" value="1"/>
</dbReference>
<evidence type="ECO:0000256" key="6">
    <source>
        <dbReference type="ARBA" id="ARBA00022777"/>
    </source>
</evidence>
<dbReference type="InterPro" id="IPR045540">
    <property type="entry name" value="YegS/DAGK_C"/>
</dbReference>
<keyword evidence="7" id="KW-0067">ATP-binding</keyword>
<dbReference type="Gene3D" id="3.40.50.10330">
    <property type="entry name" value="Probable inorganic polyphosphate/atp-NAD kinase, domain 1"/>
    <property type="match status" value="1"/>
</dbReference>
<dbReference type="InterPro" id="IPR001206">
    <property type="entry name" value="Diacylglycerol_kinase_cat_dom"/>
</dbReference>
<evidence type="ECO:0000256" key="2">
    <source>
        <dbReference type="ARBA" id="ARBA00022516"/>
    </source>
</evidence>
<keyword evidence="9" id="KW-0443">Lipid metabolism</keyword>
<dbReference type="Pfam" id="PF19279">
    <property type="entry name" value="YegS_C"/>
    <property type="match status" value="1"/>
</dbReference>
<dbReference type="InterPro" id="IPR005218">
    <property type="entry name" value="Diacylglycerol/lipid_kinase"/>
</dbReference>
<evidence type="ECO:0000256" key="1">
    <source>
        <dbReference type="ARBA" id="ARBA00001946"/>
    </source>
</evidence>
<dbReference type="SUPFAM" id="SSF111331">
    <property type="entry name" value="NAD kinase/diacylglycerol kinase-like"/>
    <property type="match status" value="1"/>
</dbReference>
<evidence type="ECO:0000256" key="8">
    <source>
        <dbReference type="ARBA" id="ARBA00022842"/>
    </source>
</evidence>
<keyword evidence="11" id="KW-1208">Phospholipid metabolism</keyword>
<evidence type="ECO:0000256" key="4">
    <source>
        <dbReference type="ARBA" id="ARBA00022723"/>
    </source>
</evidence>
<evidence type="ECO:0000256" key="3">
    <source>
        <dbReference type="ARBA" id="ARBA00022679"/>
    </source>
</evidence>
<dbReference type="Pfam" id="PF00781">
    <property type="entry name" value="DAGK_cat"/>
    <property type="match status" value="1"/>
</dbReference>
<accession>A0A644VR36</accession>
<evidence type="ECO:0000256" key="5">
    <source>
        <dbReference type="ARBA" id="ARBA00022741"/>
    </source>
</evidence>
<evidence type="ECO:0000259" key="12">
    <source>
        <dbReference type="PROSITE" id="PS50146"/>
    </source>
</evidence>
<dbReference type="NCBIfam" id="TIGR00147">
    <property type="entry name" value="YegS/Rv2252/BmrU family lipid kinase"/>
    <property type="match status" value="1"/>
</dbReference>
<evidence type="ECO:0000256" key="11">
    <source>
        <dbReference type="ARBA" id="ARBA00023264"/>
    </source>
</evidence>
<dbReference type="GO" id="GO:0005886">
    <property type="term" value="C:plasma membrane"/>
    <property type="evidence" value="ECO:0007669"/>
    <property type="project" value="TreeGrafter"/>
</dbReference>
<keyword evidence="3 13" id="KW-0808">Transferase</keyword>
<dbReference type="PANTHER" id="PTHR12358:SF106">
    <property type="entry name" value="LIPID KINASE YEGS"/>
    <property type="match status" value="1"/>
</dbReference>
<dbReference type="GO" id="GO:0005524">
    <property type="term" value="F:ATP binding"/>
    <property type="evidence" value="ECO:0007669"/>
    <property type="project" value="UniProtKB-KW"/>
</dbReference>
<dbReference type="PANTHER" id="PTHR12358">
    <property type="entry name" value="SPHINGOSINE KINASE"/>
    <property type="match status" value="1"/>
</dbReference>
<dbReference type="GO" id="GO:0008654">
    <property type="term" value="P:phospholipid biosynthetic process"/>
    <property type="evidence" value="ECO:0007669"/>
    <property type="project" value="UniProtKB-KW"/>
</dbReference>
<dbReference type="InterPro" id="IPR016064">
    <property type="entry name" value="NAD/diacylglycerol_kinase_sf"/>
</dbReference>
<dbReference type="AlphaFoldDB" id="A0A644VR36"/>
<protein>
    <submittedName>
        <fullName evidence="13">Diacylglycerol kinase</fullName>
        <ecNumber evidence="13">2.7.1.107</ecNumber>
    </submittedName>
</protein>
<comment type="cofactor">
    <cofactor evidence="1">
        <name>Mg(2+)</name>
        <dbReference type="ChEBI" id="CHEBI:18420"/>
    </cofactor>
</comment>
<sequence length="309" mass="34721">MTKNKHFFVINPKAGKTDISEKISSDINKIFEDSPEEYSIYVTKNKNDATIYTKNVCESQEGNLRFYACGGDGTLNEVINGIIGYENASVSVIPYGTGNDFVRNFQSQIGFYDIDKQIKSKLQEVDLLNVNGQYSINLCNIGFDAKVAENMVKFKKIPLISGQGAYTLSVFYSLINKMCTNLEIEIDDCEIINGDFLLCVIANGRSYGGGYLGAPLAEIDDGLIDLCIVRKISRLKLVNLMKLYKEGRHLESEELKDYIIYKKCNSIKIKSKENFTICLDGEITTSNKLNVSLKNKGIKFITPYKEIDE</sequence>
<dbReference type="GO" id="GO:0046872">
    <property type="term" value="F:metal ion binding"/>
    <property type="evidence" value="ECO:0007669"/>
    <property type="project" value="UniProtKB-KW"/>
</dbReference>
<dbReference type="EMBL" id="VSSQ01000405">
    <property type="protein sequence ID" value="MPL93848.1"/>
    <property type="molecule type" value="Genomic_DNA"/>
</dbReference>
<organism evidence="13">
    <name type="scientific">bioreactor metagenome</name>
    <dbReference type="NCBI Taxonomy" id="1076179"/>
    <lineage>
        <taxon>unclassified sequences</taxon>
        <taxon>metagenomes</taxon>
        <taxon>ecological metagenomes</taxon>
    </lineage>
</organism>
<keyword evidence="4" id="KW-0479">Metal-binding</keyword>
<evidence type="ECO:0000256" key="7">
    <source>
        <dbReference type="ARBA" id="ARBA00022840"/>
    </source>
</evidence>
<keyword evidence="8" id="KW-0460">Magnesium</keyword>
<dbReference type="PROSITE" id="PS50146">
    <property type="entry name" value="DAGK"/>
    <property type="match status" value="1"/>
</dbReference>
<keyword evidence="10" id="KW-0594">Phospholipid biosynthesis</keyword>
<dbReference type="InterPro" id="IPR017438">
    <property type="entry name" value="ATP-NAD_kinase_N"/>
</dbReference>
<proteinExistence type="predicted"/>
<dbReference type="SMART" id="SM00046">
    <property type="entry name" value="DAGKc"/>
    <property type="match status" value="1"/>
</dbReference>
<reference evidence="13" key="1">
    <citation type="submission" date="2019-08" db="EMBL/GenBank/DDBJ databases">
        <authorList>
            <person name="Kucharzyk K."/>
            <person name="Murdoch R.W."/>
            <person name="Higgins S."/>
            <person name="Loffler F."/>
        </authorList>
    </citation>
    <scope>NUCLEOTIDE SEQUENCE</scope>
</reference>
<gene>
    <name evidence="13" type="primary">dagK_9</name>
    <name evidence="13" type="ORF">SDC9_39995</name>
</gene>